<keyword evidence="8" id="KW-0067">ATP-binding</keyword>
<dbReference type="AlphaFoldDB" id="A0A381Q369"/>
<dbReference type="GO" id="GO:0004765">
    <property type="term" value="F:shikimate kinase activity"/>
    <property type="evidence" value="ECO:0007669"/>
    <property type="project" value="UniProtKB-EC"/>
</dbReference>
<dbReference type="Pfam" id="PF01202">
    <property type="entry name" value="SKI"/>
    <property type="match status" value="1"/>
</dbReference>
<keyword evidence="9" id="KW-0057">Aromatic amino acid biosynthesis</keyword>
<evidence type="ECO:0000256" key="5">
    <source>
        <dbReference type="ARBA" id="ARBA00022679"/>
    </source>
</evidence>
<dbReference type="GO" id="GO:0005829">
    <property type="term" value="C:cytosol"/>
    <property type="evidence" value="ECO:0007669"/>
    <property type="project" value="TreeGrafter"/>
</dbReference>
<dbReference type="GO" id="GO:0005524">
    <property type="term" value="F:ATP binding"/>
    <property type="evidence" value="ECO:0007669"/>
    <property type="project" value="UniProtKB-KW"/>
</dbReference>
<evidence type="ECO:0000256" key="1">
    <source>
        <dbReference type="ARBA" id="ARBA00004842"/>
    </source>
</evidence>
<accession>A0A381Q369</accession>
<evidence type="ECO:0000313" key="11">
    <source>
        <dbReference type="EMBL" id="SUZ73806.1"/>
    </source>
</evidence>
<evidence type="ECO:0000256" key="10">
    <source>
        <dbReference type="ARBA" id="ARBA00048567"/>
    </source>
</evidence>
<evidence type="ECO:0000256" key="6">
    <source>
        <dbReference type="ARBA" id="ARBA00022741"/>
    </source>
</evidence>
<keyword evidence="6" id="KW-0547">Nucleotide-binding</keyword>
<dbReference type="EC" id="2.7.1.71" evidence="3"/>
<evidence type="ECO:0000256" key="4">
    <source>
        <dbReference type="ARBA" id="ARBA00022605"/>
    </source>
</evidence>
<reference evidence="11" key="1">
    <citation type="submission" date="2018-05" db="EMBL/GenBank/DDBJ databases">
        <authorList>
            <person name="Lanie J.A."/>
            <person name="Ng W.-L."/>
            <person name="Kazmierczak K.M."/>
            <person name="Andrzejewski T.M."/>
            <person name="Davidsen T.M."/>
            <person name="Wayne K.J."/>
            <person name="Tettelin H."/>
            <person name="Glass J.I."/>
            <person name="Rusch D."/>
            <person name="Podicherti R."/>
            <person name="Tsui H.-C.T."/>
            <person name="Winkler M.E."/>
        </authorList>
    </citation>
    <scope>NUCLEOTIDE SEQUENCE</scope>
</reference>
<dbReference type="HAMAP" id="MF_00109">
    <property type="entry name" value="Shikimate_kinase"/>
    <property type="match status" value="1"/>
</dbReference>
<dbReference type="GO" id="GO:0009073">
    <property type="term" value="P:aromatic amino acid family biosynthetic process"/>
    <property type="evidence" value="ECO:0007669"/>
    <property type="project" value="UniProtKB-KW"/>
</dbReference>
<evidence type="ECO:0000256" key="7">
    <source>
        <dbReference type="ARBA" id="ARBA00022777"/>
    </source>
</evidence>
<evidence type="ECO:0000256" key="9">
    <source>
        <dbReference type="ARBA" id="ARBA00023141"/>
    </source>
</evidence>
<dbReference type="PANTHER" id="PTHR21087">
    <property type="entry name" value="SHIKIMATE KINASE"/>
    <property type="match status" value="1"/>
</dbReference>
<dbReference type="UniPathway" id="UPA00053">
    <property type="reaction ID" value="UER00088"/>
</dbReference>
<evidence type="ECO:0000256" key="8">
    <source>
        <dbReference type="ARBA" id="ARBA00022840"/>
    </source>
</evidence>
<proteinExistence type="inferred from homology"/>
<dbReference type="GO" id="GO:0009423">
    <property type="term" value="P:chorismate biosynthetic process"/>
    <property type="evidence" value="ECO:0007669"/>
    <property type="project" value="UniProtKB-UniPathway"/>
</dbReference>
<evidence type="ECO:0000256" key="3">
    <source>
        <dbReference type="ARBA" id="ARBA00012154"/>
    </source>
</evidence>
<dbReference type="PRINTS" id="PR01100">
    <property type="entry name" value="SHIKIMTKNASE"/>
</dbReference>
<evidence type="ECO:0000256" key="2">
    <source>
        <dbReference type="ARBA" id="ARBA00006997"/>
    </source>
</evidence>
<dbReference type="EMBL" id="UINC01001191">
    <property type="protein sequence ID" value="SUZ73806.1"/>
    <property type="molecule type" value="Genomic_DNA"/>
</dbReference>
<protein>
    <recommendedName>
        <fullName evidence="3">shikimate kinase</fullName>
        <ecNumber evidence="3">2.7.1.71</ecNumber>
    </recommendedName>
</protein>
<organism evidence="11">
    <name type="scientific">marine metagenome</name>
    <dbReference type="NCBI Taxonomy" id="408172"/>
    <lineage>
        <taxon>unclassified sequences</taxon>
        <taxon>metagenomes</taxon>
        <taxon>ecological metagenomes</taxon>
    </lineage>
</organism>
<dbReference type="CDD" id="cd00464">
    <property type="entry name" value="SK"/>
    <property type="match status" value="1"/>
</dbReference>
<dbReference type="SUPFAM" id="SSF52540">
    <property type="entry name" value="P-loop containing nucleoside triphosphate hydrolases"/>
    <property type="match status" value="1"/>
</dbReference>
<name>A0A381Q369_9ZZZZ</name>
<dbReference type="InterPro" id="IPR023000">
    <property type="entry name" value="Shikimate_kinase_CS"/>
</dbReference>
<keyword evidence="7" id="KW-0418">Kinase</keyword>
<dbReference type="GO" id="GO:0008652">
    <property type="term" value="P:amino acid biosynthetic process"/>
    <property type="evidence" value="ECO:0007669"/>
    <property type="project" value="UniProtKB-KW"/>
</dbReference>
<keyword evidence="4" id="KW-0028">Amino-acid biosynthesis</keyword>
<dbReference type="Gene3D" id="3.40.50.300">
    <property type="entry name" value="P-loop containing nucleotide triphosphate hydrolases"/>
    <property type="match status" value="1"/>
</dbReference>
<dbReference type="InterPro" id="IPR031322">
    <property type="entry name" value="Shikimate/glucono_kinase"/>
</dbReference>
<comment type="pathway">
    <text evidence="1">Metabolic intermediate biosynthesis; chorismate biosynthesis; chorismate from D-erythrose 4-phosphate and phosphoenolpyruvate: step 5/7.</text>
</comment>
<dbReference type="InterPro" id="IPR000623">
    <property type="entry name" value="Shikimate_kinase/TSH1"/>
</dbReference>
<dbReference type="PANTHER" id="PTHR21087:SF16">
    <property type="entry name" value="SHIKIMATE KINASE 1, CHLOROPLASTIC"/>
    <property type="match status" value="1"/>
</dbReference>
<comment type="similarity">
    <text evidence="2">Belongs to the shikimate kinase family.</text>
</comment>
<dbReference type="PROSITE" id="PS01128">
    <property type="entry name" value="SHIKIMATE_KINASE"/>
    <property type="match status" value="1"/>
</dbReference>
<gene>
    <name evidence="11" type="ORF">METZ01_LOCUS26660</name>
</gene>
<dbReference type="InterPro" id="IPR027417">
    <property type="entry name" value="P-loop_NTPase"/>
</dbReference>
<keyword evidence="5" id="KW-0808">Transferase</keyword>
<comment type="catalytic activity">
    <reaction evidence="10">
        <text>shikimate + ATP = 3-phosphoshikimate + ADP + H(+)</text>
        <dbReference type="Rhea" id="RHEA:13121"/>
        <dbReference type="ChEBI" id="CHEBI:15378"/>
        <dbReference type="ChEBI" id="CHEBI:30616"/>
        <dbReference type="ChEBI" id="CHEBI:36208"/>
        <dbReference type="ChEBI" id="CHEBI:145989"/>
        <dbReference type="ChEBI" id="CHEBI:456216"/>
        <dbReference type="EC" id="2.7.1.71"/>
    </reaction>
</comment>
<sequence length="173" mass="19845">MNILLTGFMGAGKTTIGRKLAKLLEYSFIDTDTEIEEDQGCNVTEIFKYGGEECFREMETRQLEKLKSVDNSVIATGGGIILRRQNRGMLQEIGKRVYLKVPQAELLQRLKNDRNRPLLKEKDPETVLNEMFAERDLLYKQAECIIETGQQSPQQIASEIIRKLCNEDSDHNF</sequence>